<dbReference type="AlphaFoldDB" id="A0A0F8ZED2"/>
<feature type="non-terminal residue" evidence="2">
    <location>
        <position position="1"/>
    </location>
</feature>
<feature type="domain" description="Glycoside hydrolase 123 catalytic" evidence="1">
    <location>
        <begin position="62"/>
        <end position="176"/>
    </location>
</feature>
<comment type="caution">
    <text evidence="2">The sequence shown here is derived from an EMBL/GenBank/DDBJ whole genome shotgun (WGS) entry which is preliminary data.</text>
</comment>
<dbReference type="Pfam" id="PF13320">
    <property type="entry name" value="GH123_cat"/>
    <property type="match status" value="1"/>
</dbReference>
<dbReference type="EMBL" id="LAZR01048356">
    <property type="protein sequence ID" value="KKK92118.1"/>
    <property type="molecule type" value="Genomic_DNA"/>
</dbReference>
<name>A0A0F8ZED2_9ZZZZ</name>
<evidence type="ECO:0000313" key="2">
    <source>
        <dbReference type="EMBL" id="KKK92118.1"/>
    </source>
</evidence>
<reference evidence="2" key="1">
    <citation type="journal article" date="2015" name="Nature">
        <title>Complex archaea that bridge the gap between prokaryotes and eukaryotes.</title>
        <authorList>
            <person name="Spang A."/>
            <person name="Saw J.H."/>
            <person name="Jorgensen S.L."/>
            <person name="Zaremba-Niedzwiedzka K."/>
            <person name="Martijn J."/>
            <person name="Lind A.E."/>
            <person name="van Eijk R."/>
            <person name="Schleper C."/>
            <person name="Guy L."/>
            <person name="Ettema T.J."/>
        </authorList>
    </citation>
    <scope>NUCLEOTIDE SEQUENCE</scope>
</reference>
<gene>
    <name evidence="2" type="ORF">LCGC14_2706120</name>
</gene>
<organism evidence="2">
    <name type="scientific">marine sediment metagenome</name>
    <dbReference type="NCBI Taxonomy" id="412755"/>
    <lineage>
        <taxon>unclassified sequences</taxon>
        <taxon>metagenomes</taxon>
        <taxon>ecological metagenomes</taxon>
    </lineage>
</organism>
<evidence type="ECO:0000259" key="1">
    <source>
        <dbReference type="Pfam" id="PF13320"/>
    </source>
</evidence>
<protein>
    <recommendedName>
        <fullName evidence="1">Glycoside hydrolase 123 catalytic domain-containing protein</fullName>
    </recommendedName>
</protein>
<dbReference type="InterPro" id="IPR025150">
    <property type="entry name" value="GH123_cat"/>
</dbReference>
<proteinExistence type="predicted"/>
<accession>A0A0F8ZED2</accession>
<sequence>YMGGLPVEIEVVDVMLPTMQQAGLDLGACGRPALGELKTLAEYNHTGMDIWFGGTQPKMTVKDGKLHLDWYYLDDWMRYARKQGMTHMMWFMGGNPYGFPDTMNLERDLYRAMVGDVHVGRRTFLKKTNAKPDKVLPELRPYYVDFIRQLAKHAKENDWPRMIVHPFDEPAKWVQNSKQNNSYHPVIGTGKWIKPHFEDACALIREGAKGYDNVVTGGDIHHVDRSGKKEGLVFLDDLTVFCTNAIHEDQKLGDKVRAAGVEFWQYSGCNDQAPAHRPRFTFGWYFAAYDSVGSLVWAYNAQRRFDTSEGNNWGYGWYTPFGTVETPFMIGLREGWDDRRWISLAGKRSAAAAKRALKPIYKEAIARRSKKGRDTVNDFYAEMQSYEKMDQWRNRLIDLVLKK</sequence>